<comment type="caution">
    <text evidence="1">The sequence shown here is derived from an EMBL/GenBank/DDBJ whole genome shotgun (WGS) entry which is preliminary data.</text>
</comment>
<sequence length="145" mass="16677">MVSSDGFLSNMVLRDEHYSHRIFEISLSHCFLPQTDRKCVGRKGIHWKDPRKYSLLLRRSFSLESVVACDIKESGGQYPVEPIVSKIVSLAKIRVLEMDSNDINVFVEEHNQELTTKEFMKLDCVSQQEQSSYASLKVLTFTFSP</sequence>
<proteinExistence type="predicted"/>
<keyword evidence="2" id="KW-1185">Reference proteome</keyword>
<dbReference type="OrthoDB" id="7422307at2759"/>
<accession>A0A4Y2QEC3</accession>
<organism evidence="1 2">
    <name type="scientific">Araneus ventricosus</name>
    <name type="common">Orbweaver spider</name>
    <name type="synonym">Epeira ventricosa</name>
    <dbReference type="NCBI Taxonomy" id="182803"/>
    <lineage>
        <taxon>Eukaryota</taxon>
        <taxon>Metazoa</taxon>
        <taxon>Ecdysozoa</taxon>
        <taxon>Arthropoda</taxon>
        <taxon>Chelicerata</taxon>
        <taxon>Arachnida</taxon>
        <taxon>Araneae</taxon>
        <taxon>Araneomorphae</taxon>
        <taxon>Entelegynae</taxon>
        <taxon>Araneoidea</taxon>
        <taxon>Araneidae</taxon>
        <taxon>Araneus</taxon>
    </lineage>
</organism>
<evidence type="ECO:0000313" key="1">
    <source>
        <dbReference type="EMBL" id="GBN61602.1"/>
    </source>
</evidence>
<name>A0A4Y2QEC3_ARAVE</name>
<dbReference type="AlphaFoldDB" id="A0A4Y2QEC3"/>
<reference evidence="1 2" key="1">
    <citation type="journal article" date="2019" name="Sci. Rep.">
        <title>Orb-weaving spider Araneus ventricosus genome elucidates the spidroin gene catalogue.</title>
        <authorList>
            <person name="Kono N."/>
            <person name="Nakamura H."/>
            <person name="Ohtoshi R."/>
            <person name="Moran D.A.P."/>
            <person name="Shinohara A."/>
            <person name="Yoshida Y."/>
            <person name="Fujiwara M."/>
            <person name="Mori M."/>
            <person name="Tomita M."/>
            <person name="Arakawa K."/>
        </authorList>
    </citation>
    <scope>NUCLEOTIDE SEQUENCE [LARGE SCALE GENOMIC DNA]</scope>
</reference>
<dbReference type="EMBL" id="BGPR01013658">
    <property type="protein sequence ID" value="GBN61602.1"/>
    <property type="molecule type" value="Genomic_DNA"/>
</dbReference>
<dbReference type="Proteomes" id="UP000499080">
    <property type="component" value="Unassembled WGS sequence"/>
</dbReference>
<evidence type="ECO:0000313" key="2">
    <source>
        <dbReference type="Proteomes" id="UP000499080"/>
    </source>
</evidence>
<protein>
    <submittedName>
        <fullName evidence="1">Uncharacterized protein</fullName>
    </submittedName>
</protein>
<gene>
    <name evidence="1" type="ORF">AVEN_138918_1</name>
</gene>